<protein>
    <submittedName>
        <fullName evidence="1">Uncharacterized protein</fullName>
    </submittedName>
</protein>
<accession>A0ABS0N746</accession>
<sequence>MFTPNIAAVFWPNSGGCCVKNARKVSNLAALFALHLPFLPQKPATQVECKQILRGGQSG</sequence>
<evidence type="ECO:0000313" key="1">
    <source>
        <dbReference type="EMBL" id="MBH5328089.1"/>
    </source>
</evidence>
<gene>
    <name evidence="1" type="ORF">H9Q10_00155</name>
</gene>
<reference evidence="1 2" key="1">
    <citation type="submission" date="2020-09" db="EMBL/GenBank/DDBJ databases">
        <title>Eikenella S3660 sp. nov., isolated from a throat swab.</title>
        <authorList>
            <person name="Buhl M."/>
        </authorList>
    </citation>
    <scope>NUCLEOTIDE SEQUENCE [LARGE SCALE GENOMIC DNA]</scope>
    <source>
        <strain evidence="1 2">S3360</strain>
    </source>
</reference>
<comment type="caution">
    <text evidence="1">The sequence shown here is derived from an EMBL/GenBank/DDBJ whole genome shotgun (WGS) entry which is preliminary data.</text>
</comment>
<organism evidence="1 2">
    <name type="scientific">Eikenella glucosivorans</name>
    <dbReference type="NCBI Taxonomy" id="2766967"/>
    <lineage>
        <taxon>Bacteria</taxon>
        <taxon>Pseudomonadati</taxon>
        <taxon>Pseudomonadota</taxon>
        <taxon>Betaproteobacteria</taxon>
        <taxon>Neisseriales</taxon>
        <taxon>Neisseriaceae</taxon>
        <taxon>Eikenella</taxon>
    </lineage>
</organism>
<evidence type="ECO:0000313" key="2">
    <source>
        <dbReference type="Proteomes" id="UP000768471"/>
    </source>
</evidence>
<keyword evidence="2" id="KW-1185">Reference proteome</keyword>
<dbReference type="EMBL" id="JACSGR010000001">
    <property type="protein sequence ID" value="MBH5328089.1"/>
    <property type="molecule type" value="Genomic_DNA"/>
</dbReference>
<proteinExistence type="predicted"/>
<dbReference type="Proteomes" id="UP000768471">
    <property type="component" value="Unassembled WGS sequence"/>
</dbReference>
<name>A0ABS0N746_9NEIS</name>